<dbReference type="OrthoDB" id="10308018at2759"/>
<sequence length="148" mass="18066">MGNFLETLSDKSFMNLYHHNEYFTIKDFNEQYLKTFDKTQIDQFYTAFDFQNYILHKKAENQVFVDLLKVINADWIFQSPKIILLIKKSFFTFYFYEVAFQSNLNEYKLCLNTDDQRHCIQILNQKQLALYEQQREKMKFSTEEVKKL</sequence>
<gene>
    <name evidence="1" type="ORF">POCTA_138.1.T0830163</name>
</gene>
<dbReference type="Proteomes" id="UP000683925">
    <property type="component" value="Unassembled WGS sequence"/>
</dbReference>
<accession>A0A8S1W6J5</accession>
<organism evidence="1 2">
    <name type="scientific">Paramecium octaurelia</name>
    <dbReference type="NCBI Taxonomy" id="43137"/>
    <lineage>
        <taxon>Eukaryota</taxon>
        <taxon>Sar</taxon>
        <taxon>Alveolata</taxon>
        <taxon>Ciliophora</taxon>
        <taxon>Intramacronucleata</taxon>
        <taxon>Oligohymenophorea</taxon>
        <taxon>Peniculida</taxon>
        <taxon>Parameciidae</taxon>
        <taxon>Paramecium</taxon>
    </lineage>
</organism>
<keyword evidence="2" id="KW-1185">Reference proteome</keyword>
<protein>
    <submittedName>
        <fullName evidence="1">Uncharacterized protein</fullName>
    </submittedName>
</protein>
<dbReference type="EMBL" id="CAJJDP010000082">
    <property type="protein sequence ID" value="CAD8184573.1"/>
    <property type="molecule type" value="Genomic_DNA"/>
</dbReference>
<evidence type="ECO:0000313" key="1">
    <source>
        <dbReference type="EMBL" id="CAD8184573.1"/>
    </source>
</evidence>
<dbReference type="AlphaFoldDB" id="A0A8S1W6J5"/>
<reference evidence="1" key="1">
    <citation type="submission" date="2021-01" db="EMBL/GenBank/DDBJ databases">
        <authorList>
            <consortium name="Genoscope - CEA"/>
            <person name="William W."/>
        </authorList>
    </citation>
    <scope>NUCLEOTIDE SEQUENCE</scope>
</reference>
<name>A0A8S1W6J5_PAROT</name>
<proteinExistence type="predicted"/>
<evidence type="ECO:0000313" key="2">
    <source>
        <dbReference type="Proteomes" id="UP000683925"/>
    </source>
</evidence>
<comment type="caution">
    <text evidence="1">The sequence shown here is derived from an EMBL/GenBank/DDBJ whole genome shotgun (WGS) entry which is preliminary data.</text>
</comment>